<keyword evidence="5 7" id="KW-1133">Transmembrane helix</keyword>
<dbReference type="PANTHER" id="PTHR10766:SF41">
    <property type="entry name" value="TRANSMEMBRANE 9 SUPERFAMILY MEMBER 3"/>
    <property type="match status" value="1"/>
</dbReference>
<feature type="transmembrane region" description="Helical" evidence="7">
    <location>
        <begin position="503"/>
        <end position="522"/>
    </location>
</feature>
<protein>
    <recommendedName>
        <fullName evidence="7">Transmembrane 9 superfamily member</fullName>
    </recommendedName>
</protein>
<dbReference type="EMBL" id="GIBP01001519">
    <property type="protein sequence ID" value="NDV30488.1"/>
    <property type="molecule type" value="Transcribed_RNA"/>
</dbReference>
<feature type="transmembrane region" description="Helical" evidence="7">
    <location>
        <begin position="205"/>
        <end position="227"/>
    </location>
</feature>
<accession>A0A6B2L0V5</accession>
<dbReference type="InterPro" id="IPR004240">
    <property type="entry name" value="EMP70"/>
</dbReference>
<evidence type="ECO:0000313" key="8">
    <source>
        <dbReference type="EMBL" id="NDV30488.1"/>
    </source>
</evidence>
<dbReference type="GO" id="GO:0016020">
    <property type="term" value="C:membrane"/>
    <property type="evidence" value="ECO:0007669"/>
    <property type="project" value="UniProtKB-SubCell"/>
</dbReference>
<dbReference type="Pfam" id="PF02990">
    <property type="entry name" value="EMP70"/>
    <property type="match status" value="1"/>
</dbReference>
<dbReference type="PANTHER" id="PTHR10766">
    <property type="entry name" value="TRANSMEMBRANE 9 SUPERFAMILY PROTEIN"/>
    <property type="match status" value="1"/>
</dbReference>
<evidence type="ECO:0000256" key="7">
    <source>
        <dbReference type="RuleBase" id="RU363079"/>
    </source>
</evidence>
<feature type="transmembrane region" description="Helical" evidence="7">
    <location>
        <begin position="463"/>
        <end position="491"/>
    </location>
</feature>
<evidence type="ECO:0000256" key="2">
    <source>
        <dbReference type="ARBA" id="ARBA00005227"/>
    </source>
</evidence>
<keyword evidence="4" id="KW-0732">Signal</keyword>
<keyword evidence="3 7" id="KW-0812">Transmembrane</keyword>
<feature type="transmembrane region" description="Helical" evidence="7">
    <location>
        <begin position="343"/>
        <end position="366"/>
    </location>
</feature>
<evidence type="ECO:0000256" key="4">
    <source>
        <dbReference type="ARBA" id="ARBA00022729"/>
    </source>
</evidence>
<dbReference type="GO" id="GO:0072657">
    <property type="term" value="P:protein localization to membrane"/>
    <property type="evidence" value="ECO:0007669"/>
    <property type="project" value="TreeGrafter"/>
</dbReference>
<evidence type="ECO:0000256" key="5">
    <source>
        <dbReference type="ARBA" id="ARBA00022989"/>
    </source>
</evidence>
<feature type="transmembrane region" description="Helical" evidence="7">
    <location>
        <begin position="308"/>
        <end position="331"/>
    </location>
</feature>
<feature type="transmembrane region" description="Helical" evidence="7">
    <location>
        <begin position="372"/>
        <end position="395"/>
    </location>
</feature>
<evidence type="ECO:0000256" key="3">
    <source>
        <dbReference type="ARBA" id="ARBA00022692"/>
    </source>
</evidence>
<feature type="transmembrane region" description="Helical" evidence="7">
    <location>
        <begin position="267"/>
        <end position="296"/>
    </location>
</feature>
<name>A0A6B2L0V5_9EUKA</name>
<evidence type="ECO:0000256" key="1">
    <source>
        <dbReference type="ARBA" id="ARBA00004141"/>
    </source>
</evidence>
<comment type="similarity">
    <text evidence="2 7">Belongs to the nonaspanin (TM9SF) (TC 9.A.2) family.</text>
</comment>
<organism evidence="8">
    <name type="scientific">Arcella intermedia</name>
    <dbReference type="NCBI Taxonomy" id="1963864"/>
    <lineage>
        <taxon>Eukaryota</taxon>
        <taxon>Amoebozoa</taxon>
        <taxon>Tubulinea</taxon>
        <taxon>Elardia</taxon>
        <taxon>Arcellinida</taxon>
        <taxon>Sphaerothecina</taxon>
        <taxon>Arcellidae</taxon>
        <taxon>Arcella</taxon>
    </lineage>
</organism>
<sequence>MCILGATGQGSESHKYSDGEEVILWANRVGPYRNPQETYEYFSLPFCKPAEAIERSETIGEALSGYELVQSPIKIQYKVSTKIETLCEVKNGLTEEEVEQFKNAVENQYWFEFFLDDLPIWGLVGDVSESPEKEFFIWTHKSFLIKFNGDRIIEVTLNQETPFNLKAGKPFSWTYSVKWEVTDLDFEERFDRYLDDKFFEHQIHWFSLFNSFMMLTFLVGLVVIILMRALKKDITRFAKELEDGDGEDVGDEYGWKQVHGDVFKPPAYLTLFSALIGIGTQLLVLTLIVVLLAIGFYHNHPYYRRGTIVTAFIVVYALTSIVSGFVSGSYYCQNGGKNWIKCFIYTAGIFPGVVFSVSFLLNFVAVGYGSLAYIPLSTMTIMLALWIFLALPLTFGGTILGRNLNGKANFPCRNSLITKTIPSKRPYQELYVHVLLGGILPFGSIFIETYFVFTAFWQYKYYYVFGFLLLVYVILLVVTICVTIVSTYFLLNAEDYRWQWTSFLGGASTGLYVYLYAIYYFFKKTRMSGFFQITFYFGYMAMFCFGMGLLTGAMGFLGTQVFVRRIYKMIHVD</sequence>
<comment type="subcellular location">
    <subcellularLocation>
        <location evidence="1">Membrane</location>
        <topology evidence="1">Multi-pass membrane protein</topology>
    </subcellularLocation>
</comment>
<feature type="transmembrane region" description="Helical" evidence="7">
    <location>
        <begin position="430"/>
        <end position="457"/>
    </location>
</feature>
<keyword evidence="6 7" id="KW-0472">Membrane</keyword>
<reference evidence="8" key="1">
    <citation type="journal article" date="2020" name="J. Eukaryot. Microbiol.">
        <title>De novo Sequencing, Assembly and Annotation of the Transcriptome for the Free-Living Testate Amoeba Arcella intermedia.</title>
        <authorList>
            <person name="Ribeiro G.M."/>
            <person name="Porfirio-Sousa A.L."/>
            <person name="Maurer-Alcala X.X."/>
            <person name="Katz L.A."/>
            <person name="Lahr D.J.G."/>
        </authorList>
    </citation>
    <scope>NUCLEOTIDE SEQUENCE</scope>
</reference>
<evidence type="ECO:0000256" key="6">
    <source>
        <dbReference type="ARBA" id="ARBA00023136"/>
    </source>
</evidence>
<proteinExistence type="inferred from homology"/>
<dbReference type="AlphaFoldDB" id="A0A6B2L0V5"/>
<feature type="transmembrane region" description="Helical" evidence="7">
    <location>
        <begin position="534"/>
        <end position="559"/>
    </location>
</feature>